<protein>
    <submittedName>
        <fullName evidence="2">Uncharacterized protein</fullName>
    </submittedName>
</protein>
<feature type="compositionally biased region" description="Gly residues" evidence="1">
    <location>
        <begin position="1"/>
        <end position="10"/>
    </location>
</feature>
<evidence type="ECO:0000313" key="2">
    <source>
        <dbReference type="EMBL" id="TNC14970.1"/>
    </source>
</evidence>
<dbReference type="RefSeq" id="WP_139034511.1">
    <property type="nucleotide sequence ID" value="NZ_VDDA01000002.1"/>
</dbReference>
<sequence>MYALGAGGWTGYEAGDPAPSRDPGTERTHHLDSEAVEALEAGLSGYDGALLVVRHDAAFLRALRIMRRVGLGDPAG</sequence>
<feature type="region of interest" description="Disordered" evidence="1">
    <location>
        <begin position="1"/>
        <end position="31"/>
    </location>
</feature>
<dbReference type="AlphaFoldDB" id="A0A5C4LN09"/>
<gene>
    <name evidence="2" type="ORF">FF100_05205</name>
</gene>
<organism evidence="2 3">
    <name type="scientific">Methylobacterium terricola</name>
    <dbReference type="NCBI Taxonomy" id="2583531"/>
    <lineage>
        <taxon>Bacteria</taxon>
        <taxon>Pseudomonadati</taxon>
        <taxon>Pseudomonadota</taxon>
        <taxon>Alphaproteobacteria</taxon>
        <taxon>Hyphomicrobiales</taxon>
        <taxon>Methylobacteriaceae</taxon>
        <taxon>Methylobacterium</taxon>
    </lineage>
</organism>
<name>A0A5C4LN09_9HYPH</name>
<reference evidence="2 3" key="1">
    <citation type="submission" date="2019-06" db="EMBL/GenBank/DDBJ databases">
        <title>Genome of Methylobacterium sp. 17Sr1-39.</title>
        <authorList>
            <person name="Seo T."/>
        </authorList>
    </citation>
    <scope>NUCLEOTIDE SEQUENCE [LARGE SCALE GENOMIC DNA]</scope>
    <source>
        <strain evidence="2 3">17Sr1-39</strain>
    </source>
</reference>
<dbReference type="EMBL" id="VDDA01000002">
    <property type="protein sequence ID" value="TNC14970.1"/>
    <property type="molecule type" value="Genomic_DNA"/>
</dbReference>
<dbReference type="Proteomes" id="UP000305267">
    <property type="component" value="Unassembled WGS sequence"/>
</dbReference>
<evidence type="ECO:0000256" key="1">
    <source>
        <dbReference type="SAM" id="MobiDB-lite"/>
    </source>
</evidence>
<evidence type="ECO:0000313" key="3">
    <source>
        <dbReference type="Proteomes" id="UP000305267"/>
    </source>
</evidence>
<keyword evidence="3" id="KW-1185">Reference proteome</keyword>
<comment type="caution">
    <text evidence="2">The sequence shown here is derived from an EMBL/GenBank/DDBJ whole genome shotgun (WGS) entry which is preliminary data.</text>
</comment>
<accession>A0A5C4LN09</accession>
<proteinExistence type="predicted"/>
<dbReference type="OrthoDB" id="9808609at2"/>